<keyword evidence="2" id="KW-1133">Transmembrane helix</keyword>
<dbReference type="WBParaSite" id="Hba_08501">
    <property type="protein sequence ID" value="Hba_08501"/>
    <property type="gene ID" value="Hba_08501"/>
</dbReference>
<dbReference type="Proteomes" id="UP000095283">
    <property type="component" value="Unplaced"/>
</dbReference>
<feature type="region of interest" description="Disordered" evidence="1">
    <location>
        <begin position="1"/>
        <end position="25"/>
    </location>
</feature>
<keyword evidence="3" id="KW-1185">Reference proteome</keyword>
<accession>A0A1I7WTR8</accession>
<keyword evidence="2" id="KW-0812">Transmembrane</keyword>
<evidence type="ECO:0000313" key="4">
    <source>
        <dbReference type="WBParaSite" id="Hba_08501"/>
    </source>
</evidence>
<organism evidence="3 4">
    <name type="scientific">Heterorhabditis bacteriophora</name>
    <name type="common">Entomopathogenic nematode worm</name>
    <dbReference type="NCBI Taxonomy" id="37862"/>
    <lineage>
        <taxon>Eukaryota</taxon>
        <taxon>Metazoa</taxon>
        <taxon>Ecdysozoa</taxon>
        <taxon>Nematoda</taxon>
        <taxon>Chromadorea</taxon>
        <taxon>Rhabditida</taxon>
        <taxon>Rhabditina</taxon>
        <taxon>Rhabditomorpha</taxon>
        <taxon>Strongyloidea</taxon>
        <taxon>Heterorhabditidae</taxon>
        <taxon>Heterorhabditis</taxon>
    </lineage>
</organism>
<evidence type="ECO:0000256" key="2">
    <source>
        <dbReference type="SAM" id="Phobius"/>
    </source>
</evidence>
<evidence type="ECO:0000256" key="1">
    <source>
        <dbReference type="SAM" id="MobiDB-lite"/>
    </source>
</evidence>
<keyword evidence="2" id="KW-0472">Membrane</keyword>
<reference evidence="4" key="1">
    <citation type="submission" date="2016-11" db="UniProtKB">
        <authorList>
            <consortium name="WormBaseParasite"/>
        </authorList>
    </citation>
    <scope>IDENTIFICATION</scope>
</reference>
<evidence type="ECO:0000313" key="3">
    <source>
        <dbReference type="Proteomes" id="UP000095283"/>
    </source>
</evidence>
<feature type="transmembrane region" description="Helical" evidence="2">
    <location>
        <begin position="263"/>
        <end position="281"/>
    </location>
</feature>
<feature type="transmembrane region" description="Helical" evidence="2">
    <location>
        <begin position="135"/>
        <end position="153"/>
    </location>
</feature>
<feature type="compositionally biased region" description="Low complexity" evidence="1">
    <location>
        <begin position="1"/>
        <end position="16"/>
    </location>
</feature>
<name>A0A1I7WTR8_HETBA</name>
<proteinExistence type="predicted"/>
<sequence length="290" mass="33596">MLLNRGSSIGDDSSNSNDDDMGDEGDERRIRQRLFQLYPRVDVKRFPLPRMWSTSDKFHFLDITHNALRVSYRDIIEFFLTIRHLNINNYVSIVEMGNTNRKTLHLHELMFLSLHTDGVSIHEFAIVMLYKLIQVPIYLFCIVSLFIYFINSFKEAVQTARASVTSEILATELPPEKTEWMNKKELHQGIFEHNKSIALVLKCQEFVEMAAELAKQVSFAIWENYGNIINLSIYIYNISDSHSKTLAVCTSNGQSTNQSIKSWYLVSILYNITLCDILFSIEVPNAYLFL</sequence>
<protein>
    <submittedName>
        <fullName evidence="4">RING-type E3 ubiquitin transferase</fullName>
    </submittedName>
</protein>
<dbReference type="AlphaFoldDB" id="A0A1I7WTR8"/>